<evidence type="ECO:0000256" key="2">
    <source>
        <dbReference type="SAM" id="SignalP"/>
    </source>
</evidence>
<feature type="region of interest" description="Disordered" evidence="1">
    <location>
        <begin position="331"/>
        <end position="391"/>
    </location>
</feature>
<feature type="signal peptide" evidence="2">
    <location>
        <begin position="1"/>
        <end position="28"/>
    </location>
</feature>
<proteinExistence type="predicted"/>
<evidence type="ECO:0000313" key="3">
    <source>
        <dbReference type="EMBL" id="KAG0320822.1"/>
    </source>
</evidence>
<feature type="compositionally biased region" description="Basic and acidic residues" evidence="1">
    <location>
        <begin position="331"/>
        <end position="344"/>
    </location>
</feature>
<dbReference type="OrthoDB" id="64281at2759"/>
<evidence type="ECO:0008006" key="5">
    <source>
        <dbReference type="Google" id="ProtNLM"/>
    </source>
</evidence>
<protein>
    <recommendedName>
        <fullName evidence="5">Lytic polysaccharide monooxygenase</fullName>
    </recommendedName>
</protein>
<evidence type="ECO:0000313" key="4">
    <source>
        <dbReference type="Proteomes" id="UP000738325"/>
    </source>
</evidence>
<dbReference type="EMBL" id="JAAAIP010000267">
    <property type="protein sequence ID" value="KAG0320822.1"/>
    <property type="molecule type" value="Genomic_DNA"/>
</dbReference>
<feature type="compositionally biased region" description="Polar residues" evidence="1">
    <location>
        <begin position="378"/>
        <end position="391"/>
    </location>
</feature>
<sequence length="424" mass="45992">MRPTSYTHPTWLSLIIAIMGTSVSLSSAHSWLDCTNMLPSGCAGFPLGYPSRADRDINTKYTYLVQDRRPDAPLCQPGIQNIPGNNPFPVASVSAGQELHLTWQPDGHLDDAHPSTIEVHWSGIPGRQLYTRSELSPATLLGTMVFGTSANCDQPWEPNTWCHGHITLPAQMQPGTYQLIWWWKYDRNPSGEEYSTCFEIVVNGWNLQARDLPVHAMAQVVDSSSTPTASTAFIGESASVDHSVPKAATLKDLASKPDQPLSVVPNFAIDEDSNKNKVKSNDYVDDATGILAGDAINDSEGEDTSPVTFPSPSQLINSTLSEQVRNNRAKIELDGDGNLKKDTTLSKNSTQSNNPLSNNTVGNMSNSTGIPSFRPDTTGMSEHNGTHNQTLVGQPQKVDSGAAELQTNIGLFSTTLAILTWTMI</sequence>
<dbReference type="Proteomes" id="UP000738325">
    <property type="component" value="Unassembled WGS sequence"/>
</dbReference>
<dbReference type="AlphaFoldDB" id="A0A9P6RI22"/>
<keyword evidence="4" id="KW-1185">Reference proteome</keyword>
<dbReference type="PANTHER" id="PTHR35559:SF1">
    <property type="entry name" value="CHITIN-BINDING TYPE-4 DOMAIN-CONTAINING PROTEIN"/>
    <property type="match status" value="1"/>
</dbReference>
<evidence type="ECO:0000256" key="1">
    <source>
        <dbReference type="SAM" id="MobiDB-lite"/>
    </source>
</evidence>
<accession>A0A9P6RI22</accession>
<feature type="compositionally biased region" description="Polar residues" evidence="1">
    <location>
        <begin position="345"/>
        <end position="370"/>
    </location>
</feature>
<reference evidence="3" key="1">
    <citation type="journal article" date="2020" name="Fungal Divers.">
        <title>Resolving the Mortierellaceae phylogeny through synthesis of multi-gene phylogenetics and phylogenomics.</title>
        <authorList>
            <person name="Vandepol N."/>
            <person name="Liber J."/>
            <person name="Desiro A."/>
            <person name="Na H."/>
            <person name="Kennedy M."/>
            <person name="Barry K."/>
            <person name="Grigoriev I.V."/>
            <person name="Miller A.N."/>
            <person name="O'Donnell K."/>
            <person name="Stajich J.E."/>
            <person name="Bonito G."/>
        </authorList>
    </citation>
    <scope>NUCLEOTIDE SEQUENCE</scope>
    <source>
        <strain evidence="3">REB-010B</strain>
    </source>
</reference>
<comment type="caution">
    <text evidence="3">The sequence shown here is derived from an EMBL/GenBank/DDBJ whole genome shotgun (WGS) entry which is preliminary data.</text>
</comment>
<dbReference type="PANTHER" id="PTHR35559">
    <property type="entry name" value="CHITIN-BINDING TYPE-4 DOMAIN-CONTAINING PROTEIN"/>
    <property type="match status" value="1"/>
</dbReference>
<name>A0A9P6RI22_9FUNG</name>
<feature type="chain" id="PRO_5040197432" description="Lytic polysaccharide monooxygenase" evidence="2">
    <location>
        <begin position="29"/>
        <end position="424"/>
    </location>
</feature>
<gene>
    <name evidence="3" type="ORF">BGZ99_004288</name>
</gene>
<keyword evidence="2" id="KW-0732">Signal</keyword>
<organism evidence="3 4">
    <name type="scientific">Dissophora globulifera</name>
    <dbReference type="NCBI Taxonomy" id="979702"/>
    <lineage>
        <taxon>Eukaryota</taxon>
        <taxon>Fungi</taxon>
        <taxon>Fungi incertae sedis</taxon>
        <taxon>Mucoromycota</taxon>
        <taxon>Mortierellomycotina</taxon>
        <taxon>Mortierellomycetes</taxon>
        <taxon>Mortierellales</taxon>
        <taxon>Mortierellaceae</taxon>
        <taxon>Dissophora</taxon>
    </lineage>
</organism>